<dbReference type="PANTHER" id="PTHR33055:SF13">
    <property type="entry name" value="TRANSPOSASE"/>
    <property type="match status" value="1"/>
</dbReference>
<dbReference type="GO" id="GO:0006313">
    <property type="term" value="P:DNA transposition"/>
    <property type="evidence" value="ECO:0007669"/>
    <property type="project" value="InterPro"/>
</dbReference>
<evidence type="ECO:0000259" key="1">
    <source>
        <dbReference type="Pfam" id="PF02371"/>
    </source>
</evidence>
<sequence>VIARFAQATRPAIRPLPDAETRFLADLVARRRQIVAMIGAERQRETSAPARVQTSIRRLVKALEKELASVDADIDGAVRGSPAWRAKEDLLVSVPGVGPTIARTLLAEMPELGVLDRRQIAALTGLAPFTRQSGQWRGKSFIAGGRASVRSALFMGALVATRHNPTLKAFRDRLVAAGKPKMVALIATARKLLTILNAILRSSTPWQPQSA</sequence>
<dbReference type="EMBL" id="VZZK01000010">
    <property type="protein sequence ID" value="KAB1079169.1"/>
    <property type="molecule type" value="Genomic_DNA"/>
</dbReference>
<feature type="domain" description="Transposase IS116/IS110/IS902 C-terminal" evidence="1">
    <location>
        <begin position="89"/>
        <end position="170"/>
    </location>
</feature>
<dbReference type="InterPro" id="IPR047650">
    <property type="entry name" value="Transpos_IS110"/>
</dbReference>
<dbReference type="Pfam" id="PF02371">
    <property type="entry name" value="Transposase_20"/>
    <property type="match status" value="1"/>
</dbReference>
<dbReference type="GO" id="GO:0003677">
    <property type="term" value="F:DNA binding"/>
    <property type="evidence" value="ECO:0007669"/>
    <property type="project" value="InterPro"/>
</dbReference>
<comment type="caution">
    <text evidence="2">The sequence shown here is derived from an EMBL/GenBank/DDBJ whole genome shotgun (WGS) entry which is preliminary data.</text>
</comment>
<keyword evidence="3" id="KW-1185">Reference proteome</keyword>
<dbReference type="Proteomes" id="UP000474159">
    <property type="component" value="Unassembled WGS sequence"/>
</dbReference>
<evidence type="ECO:0000313" key="2">
    <source>
        <dbReference type="EMBL" id="KAB1079169.1"/>
    </source>
</evidence>
<proteinExistence type="predicted"/>
<dbReference type="RefSeq" id="WP_151000333.1">
    <property type="nucleotide sequence ID" value="NZ_VZZK01000010.1"/>
</dbReference>
<accession>A0A6L3T0C6</accession>
<reference evidence="2 3" key="1">
    <citation type="submission" date="2019-09" db="EMBL/GenBank/DDBJ databases">
        <title>YIM 48816 draft genome.</title>
        <authorList>
            <person name="Jiang L."/>
        </authorList>
    </citation>
    <scope>NUCLEOTIDE SEQUENCE [LARGE SCALE GENOMIC DNA]</scope>
    <source>
        <strain evidence="2 3">YIM 48816</strain>
    </source>
</reference>
<dbReference type="GO" id="GO:0004803">
    <property type="term" value="F:transposase activity"/>
    <property type="evidence" value="ECO:0007669"/>
    <property type="project" value="InterPro"/>
</dbReference>
<dbReference type="OrthoDB" id="8261795at2"/>
<protein>
    <submittedName>
        <fullName evidence="2">IS110 family transposase</fullName>
    </submittedName>
</protein>
<dbReference type="AlphaFoldDB" id="A0A6L3T0C6"/>
<organism evidence="2 3">
    <name type="scientific">Methylobacterium soli</name>
    <dbReference type="NCBI Taxonomy" id="553447"/>
    <lineage>
        <taxon>Bacteria</taxon>
        <taxon>Pseudomonadati</taxon>
        <taxon>Pseudomonadota</taxon>
        <taxon>Alphaproteobacteria</taxon>
        <taxon>Hyphomicrobiales</taxon>
        <taxon>Methylobacteriaceae</taxon>
        <taxon>Methylobacterium</taxon>
    </lineage>
</organism>
<dbReference type="PANTHER" id="PTHR33055">
    <property type="entry name" value="TRANSPOSASE FOR INSERTION SEQUENCE ELEMENT IS1111A"/>
    <property type="match status" value="1"/>
</dbReference>
<dbReference type="InterPro" id="IPR003346">
    <property type="entry name" value="Transposase_20"/>
</dbReference>
<name>A0A6L3T0C6_9HYPH</name>
<feature type="non-terminal residue" evidence="2">
    <location>
        <position position="1"/>
    </location>
</feature>
<gene>
    <name evidence="2" type="ORF">F6X53_12435</name>
</gene>
<evidence type="ECO:0000313" key="3">
    <source>
        <dbReference type="Proteomes" id="UP000474159"/>
    </source>
</evidence>